<name>A0A8C4QBW6_EPTBU</name>
<dbReference type="OMA" id="PTEXISS"/>
<dbReference type="PANTHER" id="PTHR14577:SF0">
    <property type="entry name" value="NUCLEOLAR PROTEIN 12"/>
    <property type="match status" value="1"/>
</dbReference>
<evidence type="ECO:0000256" key="8">
    <source>
        <dbReference type="SAM" id="MobiDB-lite"/>
    </source>
</evidence>
<keyword evidence="4" id="KW-0699">rRNA-binding</keyword>
<evidence type="ECO:0000256" key="6">
    <source>
        <dbReference type="ARBA" id="ARBA00023242"/>
    </source>
</evidence>
<feature type="compositionally biased region" description="Polar residues" evidence="8">
    <location>
        <begin position="158"/>
        <end position="172"/>
    </location>
</feature>
<evidence type="ECO:0000256" key="2">
    <source>
        <dbReference type="ARBA" id="ARBA00007175"/>
    </source>
</evidence>
<evidence type="ECO:0000256" key="5">
    <source>
        <dbReference type="ARBA" id="ARBA00023054"/>
    </source>
</evidence>
<dbReference type="Ensembl" id="ENSEBUT00000013630.1">
    <property type="protein sequence ID" value="ENSEBUP00000013054.1"/>
    <property type="gene ID" value="ENSEBUG00000008264.1"/>
</dbReference>
<evidence type="ECO:0000313" key="9">
    <source>
        <dbReference type="Ensembl" id="ENSEBUP00000013054.1"/>
    </source>
</evidence>
<keyword evidence="10" id="KW-1185">Reference proteome</keyword>
<evidence type="ECO:0000256" key="4">
    <source>
        <dbReference type="ARBA" id="ARBA00022730"/>
    </source>
</evidence>
<comment type="similarity">
    <text evidence="2">Belongs to the RRP17 family.</text>
</comment>
<protein>
    <recommendedName>
        <fullName evidence="3">Nucleolar protein 12</fullName>
    </recommendedName>
</protein>
<evidence type="ECO:0000256" key="3">
    <source>
        <dbReference type="ARBA" id="ARBA00015520"/>
    </source>
</evidence>
<dbReference type="Proteomes" id="UP000694388">
    <property type="component" value="Unplaced"/>
</dbReference>
<evidence type="ECO:0000256" key="7">
    <source>
        <dbReference type="SAM" id="Coils"/>
    </source>
</evidence>
<dbReference type="GeneTree" id="ENSGT00390000015973"/>
<dbReference type="GO" id="GO:0005730">
    <property type="term" value="C:nucleolus"/>
    <property type="evidence" value="ECO:0007669"/>
    <property type="project" value="UniProtKB-SubCell"/>
</dbReference>
<accession>A0A8C4QBW6</accession>
<feature type="compositionally biased region" description="Basic residues" evidence="8">
    <location>
        <begin position="211"/>
        <end position="227"/>
    </location>
</feature>
<evidence type="ECO:0000313" key="10">
    <source>
        <dbReference type="Proteomes" id="UP000694388"/>
    </source>
</evidence>
<comment type="subcellular location">
    <subcellularLocation>
        <location evidence="1">Nucleus</location>
        <location evidence="1">Nucleolus</location>
    </subcellularLocation>
</comment>
<dbReference type="Pfam" id="PF09805">
    <property type="entry name" value="Nop25"/>
    <property type="match status" value="1"/>
</dbReference>
<dbReference type="GO" id="GO:0019843">
    <property type="term" value="F:rRNA binding"/>
    <property type="evidence" value="ECO:0007669"/>
    <property type="project" value="UniProtKB-KW"/>
</dbReference>
<organism evidence="9 10">
    <name type="scientific">Eptatretus burgeri</name>
    <name type="common">Inshore hagfish</name>
    <dbReference type="NCBI Taxonomy" id="7764"/>
    <lineage>
        <taxon>Eukaryota</taxon>
        <taxon>Metazoa</taxon>
        <taxon>Chordata</taxon>
        <taxon>Craniata</taxon>
        <taxon>Vertebrata</taxon>
        <taxon>Cyclostomata</taxon>
        <taxon>Myxini</taxon>
        <taxon>Myxiniformes</taxon>
        <taxon>Myxinidae</taxon>
        <taxon>Eptatretinae</taxon>
        <taxon>Eptatretus</taxon>
    </lineage>
</organism>
<dbReference type="PANTHER" id="PTHR14577">
    <property type="entry name" value="NUCLEOLAR PROTEIN 12"/>
    <property type="match status" value="1"/>
</dbReference>
<proteinExistence type="inferred from homology"/>
<reference evidence="9" key="1">
    <citation type="submission" date="2025-08" db="UniProtKB">
        <authorList>
            <consortium name="Ensembl"/>
        </authorList>
    </citation>
    <scope>IDENTIFICATION</scope>
</reference>
<feature type="compositionally biased region" description="Basic residues" evidence="8">
    <location>
        <begin position="184"/>
        <end position="199"/>
    </location>
</feature>
<keyword evidence="4" id="KW-0694">RNA-binding</keyword>
<feature type="region of interest" description="Disordered" evidence="8">
    <location>
        <begin position="124"/>
        <end position="234"/>
    </location>
</feature>
<feature type="coiled-coil region" evidence="7">
    <location>
        <begin position="33"/>
        <end position="68"/>
    </location>
</feature>
<reference evidence="9" key="2">
    <citation type="submission" date="2025-09" db="UniProtKB">
        <authorList>
            <consortium name="Ensembl"/>
        </authorList>
    </citation>
    <scope>IDENTIFICATION</scope>
</reference>
<evidence type="ECO:0000256" key="1">
    <source>
        <dbReference type="ARBA" id="ARBA00004604"/>
    </source>
</evidence>
<dbReference type="InterPro" id="IPR019186">
    <property type="entry name" value="Nucleolar_protein_12"/>
</dbReference>
<keyword evidence="6" id="KW-0539">Nucleus</keyword>
<sequence length="234" mass="27748">MGWPQKKRSINRHTKLHITFSEQERHEYLTGFHKRKQERRVAAQEELQKKIREEKRKLKEERREHFIQQMRERKATQGEEFEDFQDLVTERAESVHYDHPGHTVTVTTVTSLDFTRPTMINMGANEFQSTDASDKGTGDEDEVEEERKSSSKPKIISNHCSSQKLNTLQSSLHKVKKITEKGNKAKKRRRWQLNTRHRGGQIGSKRQDEKRKHHGSTTKREKRRRDSGRRAQID</sequence>
<dbReference type="AlphaFoldDB" id="A0A8C4QBW6"/>
<keyword evidence="5 7" id="KW-0175">Coiled coil</keyword>